<reference evidence="3 4" key="1">
    <citation type="submission" date="2018-08" db="EMBL/GenBank/DDBJ databases">
        <title>Meiothermus terrae DSM 26712 genome sequencing project.</title>
        <authorList>
            <person name="Da Costa M.S."/>
            <person name="Albuquerque L."/>
            <person name="Raposo P."/>
            <person name="Froufe H.J.C."/>
            <person name="Barroso C.S."/>
            <person name="Egas C."/>
        </authorList>
    </citation>
    <scope>NUCLEOTIDE SEQUENCE [LARGE SCALE GENOMIC DNA]</scope>
    <source>
        <strain evidence="3 4">DSM 26712</strain>
    </source>
</reference>
<dbReference type="Pfam" id="PF08308">
    <property type="entry name" value="PEGA"/>
    <property type="match status" value="1"/>
</dbReference>
<dbReference type="RefSeq" id="WP_119314161.1">
    <property type="nucleotide sequence ID" value="NZ_QXDL01000026.1"/>
</dbReference>
<sequence length="106" mass="11360">MKLRLGLFAFVALLFAGCVPVVVQPDAPPPAGVTALEVRANSADAVVFVDGREAGRVGSDRVLVFSRIQPGSHEVVVLAPGYEAFVQNIRVAAGQYFRLDVVLRRL</sequence>
<dbReference type="GO" id="GO:0030246">
    <property type="term" value="F:carbohydrate binding"/>
    <property type="evidence" value="ECO:0007669"/>
    <property type="project" value="InterPro"/>
</dbReference>
<evidence type="ECO:0000256" key="1">
    <source>
        <dbReference type="SAM" id="SignalP"/>
    </source>
</evidence>
<organism evidence="3 4">
    <name type="scientific">Calidithermus terrae</name>
    <dbReference type="NCBI Taxonomy" id="1408545"/>
    <lineage>
        <taxon>Bacteria</taxon>
        <taxon>Thermotogati</taxon>
        <taxon>Deinococcota</taxon>
        <taxon>Deinococci</taxon>
        <taxon>Thermales</taxon>
        <taxon>Thermaceae</taxon>
        <taxon>Calidithermus</taxon>
    </lineage>
</organism>
<protein>
    <submittedName>
        <fullName evidence="3">PEGA domain protein</fullName>
    </submittedName>
</protein>
<name>A0A399EVE0_9DEIN</name>
<evidence type="ECO:0000313" key="4">
    <source>
        <dbReference type="Proteomes" id="UP000265715"/>
    </source>
</evidence>
<feature type="chain" id="PRO_5017250274" evidence="1">
    <location>
        <begin position="24"/>
        <end position="106"/>
    </location>
</feature>
<evidence type="ECO:0000259" key="2">
    <source>
        <dbReference type="Pfam" id="PF08308"/>
    </source>
</evidence>
<comment type="caution">
    <text evidence="3">The sequence shown here is derived from an EMBL/GenBank/DDBJ whole genome shotgun (WGS) entry which is preliminary data.</text>
</comment>
<dbReference type="InterPro" id="IPR013784">
    <property type="entry name" value="Carb-bd-like_fold"/>
</dbReference>
<accession>A0A399EVE0</accession>
<dbReference type="PROSITE" id="PS51257">
    <property type="entry name" value="PROKAR_LIPOPROTEIN"/>
    <property type="match status" value="1"/>
</dbReference>
<dbReference type="SUPFAM" id="SSF49452">
    <property type="entry name" value="Starch-binding domain-like"/>
    <property type="match status" value="1"/>
</dbReference>
<proteinExistence type="predicted"/>
<dbReference type="InterPro" id="IPR013229">
    <property type="entry name" value="PEGA"/>
</dbReference>
<feature type="domain" description="PEGA" evidence="2">
    <location>
        <begin position="35"/>
        <end position="105"/>
    </location>
</feature>
<gene>
    <name evidence="3" type="ORF">Mterra_00976</name>
</gene>
<feature type="signal peptide" evidence="1">
    <location>
        <begin position="1"/>
        <end position="23"/>
    </location>
</feature>
<dbReference type="AlphaFoldDB" id="A0A399EVE0"/>
<dbReference type="EMBL" id="QXDL01000026">
    <property type="protein sequence ID" value="RIH88514.1"/>
    <property type="molecule type" value="Genomic_DNA"/>
</dbReference>
<dbReference type="OrthoDB" id="34570at2"/>
<dbReference type="Proteomes" id="UP000265715">
    <property type="component" value="Unassembled WGS sequence"/>
</dbReference>
<keyword evidence="4" id="KW-1185">Reference proteome</keyword>
<evidence type="ECO:0000313" key="3">
    <source>
        <dbReference type="EMBL" id="RIH88514.1"/>
    </source>
</evidence>
<keyword evidence="1" id="KW-0732">Signal</keyword>